<name>A0A4R7PCD7_9GAMM</name>
<feature type="coiled-coil region" evidence="1">
    <location>
        <begin position="117"/>
        <end position="144"/>
    </location>
</feature>
<gene>
    <name evidence="3" type="ORF">DFR24_1064</name>
</gene>
<keyword evidence="1" id="KW-0175">Coiled coil</keyword>
<keyword evidence="4" id="KW-1185">Reference proteome</keyword>
<feature type="compositionally biased region" description="Low complexity" evidence="2">
    <location>
        <begin position="219"/>
        <end position="234"/>
    </location>
</feature>
<accession>A0A4R7PCD7</accession>
<dbReference type="Pfam" id="PF03993">
    <property type="entry name" value="DUF349"/>
    <property type="match status" value="3"/>
</dbReference>
<protein>
    <submittedName>
        <fullName evidence="3">Uncharacterized protein DUF349</fullName>
    </submittedName>
</protein>
<sequence>MSFFSRLFRKAPPVSPVPAPVRRPAPSTKSDKAPPKAGAADRALPAAAEDSALQAAIDGRDVQAVARLVVAGTSTRVRQSAAHAIDDPDVLRQLIRDTRGGNDKGVYKILTSKRDLLIEQTRKFEQLQAQITAASRDLERHSQRGYDASYGATLDQFESHWETVAEHADTQLRGSVQQWIDRSRQVIAEHLHQAAAQAARELAAANEAAEAQRLREQQRQASAAAAAEQQQVLEEQNRARAEKQQAEQQALRQIGELIRKARGALNVGSSSRAASVRRSIEENLAGAPPLPAALASQLQQLDKQLDELKDWKSFSVTPKRAELIEEMESLVGETLDPPELAERIKSLQEEWRNLGKDAGENLEADAQRFKEAGRKAYQPCAEYFAAQALILEENLRRRDALLDKLAAFEAGYPWEQADWRTVISTLRETKEAWRLCSPVDRRAGKQQQENFVAVTARLQSRVDAEHARNLNQKALLIERSRQLLASDDVRKAIEGIKKLQQEWQGVGPVPREMDQRLWGEFRQHCDAVFQKRQQESATHTAGLENNKAQAVALCEQLEKLAALEPPAVLERAALVDLRTAFEAIGEFPRADTRELLSRFDRGLKRCEAAIASQHARAAERGWSDLFEAANLVRTYRLAMARSEETAQLDTLKRNAETCIASAQRWPRNGLSALKQALAGERSEDLVANETALRLLCIRAEILTDTPTPPEDQTLRRDYQLQRLVQNMGQGARADEANLDAMAIEWVGVGPVEEAAYQPLLQRFRRCRERGNSRAP</sequence>
<dbReference type="InterPro" id="IPR007139">
    <property type="entry name" value="DUF349"/>
</dbReference>
<feature type="compositionally biased region" description="Basic and acidic residues" evidence="2">
    <location>
        <begin position="235"/>
        <end position="245"/>
    </location>
</feature>
<evidence type="ECO:0000256" key="1">
    <source>
        <dbReference type="SAM" id="Coils"/>
    </source>
</evidence>
<dbReference type="Proteomes" id="UP000295341">
    <property type="component" value="Unassembled WGS sequence"/>
</dbReference>
<comment type="caution">
    <text evidence="3">The sequence shown here is derived from an EMBL/GenBank/DDBJ whole genome shotgun (WGS) entry which is preliminary data.</text>
</comment>
<reference evidence="3 4" key="1">
    <citation type="submission" date="2019-03" db="EMBL/GenBank/DDBJ databases">
        <title>Genomic Encyclopedia of Type Strains, Phase IV (KMG-IV): sequencing the most valuable type-strain genomes for metagenomic binning, comparative biology and taxonomic classification.</title>
        <authorList>
            <person name="Goeker M."/>
        </authorList>
    </citation>
    <scope>NUCLEOTIDE SEQUENCE [LARGE SCALE GENOMIC DNA]</scope>
    <source>
        <strain evidence="3 4">DSM 26377</strain>
    </source>
</reference>
<dbReference type="OrthoDB" id="5523335at2"/>
<evidence type="ECO:0000313" key="4">
    <source>
        <dbReference type="Proteomes" id="UP000295341"/>
    </source>
</evidence>
<dbReference type="AlphaFoldDB" id="A0A4R7PCD7"/>
<feature type="compositionally biased region" description="Pro residues" evidence="2">
    <location>
        <begin position="13"/>
        <end position="23"/>
    </location>
</feature>
<evidence type="ECO:0000256" key="2">
    <source>
        <dbReference type="SAM" id="MobiDB-lite"/>
    </source>
</evidence>
<organism evidence="3 4">
    <name type="scientific">Panacagrimonas perspica</name>
    <dbReference type="NCBI Taxonomy" id="381431"/>
    <lineage>
        <taxon>Bacteria</taxon>
        <taxon>Pseudomonadati</taxon>
        <taxon>Pseudomonadota</taxon>
        <taxon>Gammaproteobacteria</taxon>
        <taxon>Nevskiales</taxon>
        <taxon>Nevskiaceae</taxon>
        <taxon>Panacagrimonas</taxon>
    </lineage>
</organism>
<dbReference type="EMBL" id="SOBT01000008">
    <property type="protein sequence ID" value="TDU31687.1"/>
    <property type="molecule type" value="Genomic_DNA"/>
</dbReference>
<proteinExistence type="predicted"/>
<evidence type="ECO:0000313" key="3">
    <source>
        <dbReference type="EMBL" id="TDU31687.1"/>
    </source>
</evidence>
<feature type="region of interest" description="Disordered" evidence="2">
    <location>
        <begin position="1"/>
        <end position="45"/>
    </location>
</feature>
<feature type="region of interest" description="Disordered" evidence="2">
    <location>
        <begin position="213"/>
        <end position="247"/>
    </location>
</feature>